<evidence type="ECO:0000313" key="2">
    <source>
        <dbReference type="EMBL" id="RZR74294.1"/>
    </source>
</evidence>
<dbReference type="EMBL" id="KV876188">
    <property type="protein sequence ID" value="RZR74294.1"/>
    <property type="molecule type" value="Genomic_DNA"/>
</dbReference>
<gene>
    <name evidence="2" type="ORF">BHM03_00034943</name>
</gene>
<dbReference type="Proteomes" id="UP000290560">
    <property type="component" value="Unassembled WGS sequence"/>
</dbReference>
<feature type="region of interest" description="Disordered" evidence="1">
    <location>
        <begin position="135"/>
        <end position="155"/>
    </location>
</feature>
<feature type="region of interest" description="Disordered" evidence="1">
    <location>
        <begin position="1"/>
        <end position="28"/>
    </location>
</feature>
<dbReference type="AlphaFoldDB" id="A0A445MJ37"/>
<proteinExistence type="predicted"/>
<name>A0A445MJ37_ENSVE</name>
<sequence length="155" mass="15619">MPTSTEDCGGGGPSSTYGSTYEATTPSDETAEARNGYVGCSWVAFRDGFGANLGKGLGEVITRLVPIARDHAGEIRSNLKGTFALIGDIGVGADVGSIVTSGDLPVGRDAGGVAGTTGCCLRGCRSIIPLEDRKEGGILTKGSGSPSNGQGPRRL</sequence>
<accession>A0A445MJ37</accession>
<organism evidence="2">
    <name type="scientific">Ensete ventricosum</name>
    <name type="common">Abyssinian banana</name>
    <name type="synonym">Musa ensete</name>
    <dbReference type="NCBI Taxonomy" id="4639"/>
    <lineage>
        <taxon>Eukaryota</taxon>
        <taxon>Viridiplantae</taxon>
        <taxon>Streptophyta</taxon>
        <taxon>Embryophyta</taxon>
        <taxon>Tracheophyta</taxon>
        <taxon>Spermatophyta</taxon>
        <taxon>Magnoliopsida</taxon>
        <taxon>Liliopsida</taxon>
        <taxon>Zingiberales</taxon>
        <taxon>Musaceae</taxon>
        <taxon>Ensete</taxon>
    </lineage>
</organism>
<reference evidence="2" key="1">
    <citation type="journal article" date="2018" name="Data Brief">
        <title>Genome sequence data from 17 accessions of Ensete ventricosum, a staple food crop for millions in Ethiopia.</title>
        <authorList>
            <person name="Yemataw Z."/>
            <person name="Muzemil S."/>
            <person name="Ambachew D."/>
            <person name="Tripathi L."/>
            <person name="Tesfaye K."/>
            <person name="Chala A."/>
            <person name="Farbos A."/>
            <person name="O'Neill P."/>
            <person name="Moore K."/>
            <person name="Grant M."/>
            <person name="Studholme D.J."/>
        </authorList>
    </citation>
    <scope>NUCLEOTIDE SEQUENCE [LARGE SCALE GENOMIC DNA]</scope>
    <source>
        <tissue evidence="2">Leaf</tissue>
    </source>
</reference>
<feature type="compositionally biased region" description="Polar residues" evidence="1">
    <location>
        <begin position="142"/>
        <end position="155"/>
    </location>
</feature>
<evidence type="ECO:0000256" key="1">
    <source>
        <dbReference type="SAM" id="MobiDB-lite"/>
    </source>
</evidence>
<protein>
    <submittedName>
        <fullName evidence="2">Uncharacterized protein</fullName>
    </submittedName>
</protein>